<dbReference type="AlphaFoldDB" id="A0A178MWW7"/>
<dbReference type="Proteomes" id="UP000078428">
    <property type="component" value="Unassembled WGS sequence"/>
</dbReference>
<protein>
    <recommendedName>
        <fullName evidence="3">Phage portal protein</fullName>
    </recommendedName>
</protein>
<evidence type="ECO:0000313" key="2">
    <source>
        <dbReference type="Proteomes" id="UP000078428"/>
    </source>
</evidence>
<evidence type="ECO:0000313" key="1">
    <source>
        <dbReference type="EMBL" id="OAN53886.1"/>
    </source>
</evidence>
<proteinExistence type="predicted"/>
<dbReference type="RefSeq" id="WP_068489923.1">
    <property type="nucleotide sequence ID" value="NZ_LWQT01000038.1"/>
</dbReference>
<dbReference type="InterPro" id="IPR006944">
    <property type="entry name" value="Phage/GTA_portal"/>
</dbReference>
<name>A0A178MWW7_9PROT</name>
<comment type="caution">
    <text evidence="1">The sequence shown here is derived from an EMBL/GenBank/DDBJ whole genome shotgun (WGS) entry which is preliminary data.</text>
</comment>
<keyword evidence="2" id="KW-1185">Reference proteome</keyword>
<organism evidence="1 2">
    <name type="scientific">Paramagnetospirillum marisnigri</name>
    <dbReference type="NCBI Taxonomy" id="1285242"/>
    <lineage>
        <taxon>Bacteria</taxon>
        <taxon>Pseudomonadati</taxon>
        <taxon>Pseudomonadota</taxon>
        <taxon>Alphaproteobacteria</taxon>
        <taxon>Rhodospirillales</taxon>
        <taxon>Magnetospirillaceae</taxon>
        <taxon>Paramagnetospirillum</taxon>
    </lineage>
</organism>
<reference evidence="1 2" key="1">
    <citation type="submission" date="2016-04" db="EMBL/GenBank/DDBJ databases">
        <title>Draft genome sequence of freshwater magnetotactic bacteria Magnetospirillum marisnigri SP-1 and Magnetospirillum moscoviense BB-1.</title>
        <authorList>
            <person name="Koziaeva V."/>
            <person name="Dziuba M.V."/>
            <person name="Ivanov T.M."/>
            <person name="Kuznetsov B."/>
            <person name="Grouzdev D.S."/>
        </authorList>
    </citation>
    <scope>NUCLEOTIDE SEQUENCE [LARGE SCALE GENOMIC DNA]</scope>
    <source>
        <strain evidence="1 2">SP-1</strain>
    </source>
</reference>
<dbReference type="OrthoDB" id="7592047at2"/>
<evidence type="ECO:0008006" key="3">
    <source>
        <dbReference type="Google" id="ProtNLM"/>
    </source>
</evidence>
<gene>
    <name evidence="1" type="ORF">A6A04_13415</name>
</gene>
<dbReference type="STRING" id="1285242.A6A04_13415"/>
<dbReference type="EMBL" id="LWQT01000038">
    <property type="protein sequence ID" value="OAN53886.1"/>
    <property type="molecule type" value="Genomic_DNA"/>
</dbReference>
<sequence length="433" mass="48154">MGFFGRLFERRSGVVDPRHPRDPVLADLFGALSSTAAGVSVTPESALNCPAVYASVGLMADMVGTIPLDLFERVGDDARQRATDHPLHALVHDRPNSWQTSAEWRQEGVFHLCQHGNAYSRIRWAGAYPVALEPLHPSRVGVYRRRTGGHAYQYNPPEGPSEILLPGEVLHIKRRPFDRDGLIGISPVVQNRQMIGLAIAAAEFLARFFANNAMPKKGIKAPAGMTPESIKSLREAWEKQHLGLENAHRLAFFYGGMEPVDLGQTNHDGEVVALYRTLVADIASKIFGIPPHLIGETEKSTSWGTGIEQQSIGFLTYFVRPWFEVWEQALDRALLTDQSRKRYFFEFNADGLLRGDFKARMEGYALMIQWGLMTPNEVRRLMNLPAIPGGDSRLQPLNMAPAEKIMDILLKPAAQATRALEQLTGQEATENGH</sequence>
<accession>A0A178MWW7</accession>
<dbReference type="NCBIfam" id="TIGR01537">
    <property type="entry name" value="portal_HK97"/>
    <property type="match status" value="1"/>
</dbReference>
<dbReference type="Pfam" id="PF04860">
    <property type="entry name" value="Phage_portal"/>
    <property type="match status" value="1"/>
</dbReference>
<dbReference type="InterPro" id="IPR006427">
    <property type="entry name" value="Portal_HK97"/>
</dbReference>